<keyword evidence="8" id="KW-1185">Reference proteome</keyword>
<dbReference type="Pfam" id="PF01494">
    <property type="entry name" value="FAD_binding_3"/>
    <property type="match status" value="1"/>
</dbReference>
<evidence type="ECO:0000256" key="4">
    <source>
        <dbReference type="ARBA" id="ARBA00023002"/>
    </source>
</evidence>
<dbReference type="PANTHER" id="PTHR47178:SF3">
    <property type="entry name" value="FAD-BINDING DOMAIN-CONTAINING PROTEIN"/>
    <property type="match status" value="1"/>
</dbReference>
<dbReference type="SUPFAM" id="SSF51905">
    <property type="entry name" value="FAD/NAD(P)-binding domain"/>
    <property type="match status" value="1"/>
</dbReference>
<dbReference type="GO" id="GO:0004497">
    <property type="term" value="F:monooxygenase activity"/>
    <property type="evidence" value="ECO:0007669"/>
    <property type="project" value="UniProtKB-KW"/>
</dbReference>
<gene>
    <name evidence="7" type="ORF">CSUB01_05577</name>
</gene>
<organism evidence="7 8">
    <name type="scientific">Colletotrichum sublineola</name>
    <name type="common">Sorghum anthracnose fungus</name>
    <dbReference type="NCBI Taxonomy" id="1173701"/>
    <lineage>
        <taxon>Eukaryota</taxon>
        <taxon>Fungi</taxon>
        <taxon>Dikarya</taxon>
        <taxon>Ascomycota</taxon>
        <taxon>Pezizomycotina</taxon>
        <taxon>Sordariomycetes</taxon>
        <taxon>Hypocreomycetidae</taxon>
        <taxon>Glomerellales</taxon>
        <taxon>Glomerellaceae</taxon>
        <taxon>Colletotrichum</taxon>
        <taxon>Colletotrichum graminicola species complex</taxon>
    </lineage>
</organism>
<evidence type="ECO:0000259" key="6">
    <source>
        <dbReference type="Pfam" id="PF01494"/>
    </source>
</evidence>
<dbReference type="HOGENOM" id="CLU_009665_3_2_1"/>
<dbReference type="eggNOG" id="ENOG502SP9H">
    <property type="taxonomic scope" value="Eukaryota"/>
</dbReference>
<keyword evidence="2" id="KW-0285">Flavoprotein</keyword>
<dbReference type="InterPro" id="IPR036188">
    <property type="entry name" value="FAD/NAD-bd_sf"/>
</dbReference>
<comment type="cofactor">
    <cofactor evidence="1">
        <name>FAD</name>
        <dbReference type="ChEBI" id="CHEBI:57692"/>
    </cofactor>
</comment>
<evidence type="ECO:0000313" key="7">
    <source>
        <dbReference type="EMBL" id="KDN69138.1"/>
    </source>
</evidence>
<dbReference type="Gene3D" id="3.50.50.60">
    <property type="entry name" value="FAD/NAD(P)-binding domain"/>
    <property type="match status" value="1"/>
</dbReference>
<evidence type="ECO:0000313" key="8">
    <source>
        <dbReference type="Proteomes" id="UP000027238"/>
    </source>
</evidence>
<dbReference type="EMBL" id="JMSE01000547">
    <property type="protein sequence ID" value="KDN69138.1"/>
    <property type="molecule type" value="Genomic_DNA"/>
</dbReference>
<reference evidence="8" key="1">
    <citation type="journal article" date="2014" name="Genome Announc.">
        <title>Draft genome sequence of Colletotrichum sublineola, a destructive pathogen of cultivated sorghum.</title>
        <authorList>
            <person name="Baroncelli R."/>
            <person name="Sanz-Martin J.M."/>
            <person name="Rech G.E."/>
            <person name="Sukno S.A."/>
            <person name="Thon M.R."/>
        </authorList>
    </citation>
    <scope>NUCLEOTIDE SEQUENCE [LARGE SCALE GENOMIC DNA]</scope>
    <source>
        <strain evidence="8">TX430BB</strain>
    </source>
</reference>
<feature type="domain" description="FAD-binding" evidence="6">
    <location>
        <begin position="174"/>
        <end position="360"/>
    </location>
</feature>
<keyword evidence="3" id="KW-0274">FAD</keyword>
<dbReference type="STRING" id="1173701.A0A066XIY1"/>
<sequence>MDNILPPPKRIPRKGRRIYENKESAQPLIDVQMAIRNTDEGSTQHQGNGFKEGFEVVVFERDASIDARLRDWFILLHWSMAILKELLPEHVFKSLPKSYCNPHLEFNEWDESMPFYSSLTGEILFRSPIPGSRRASRLRLRKVLADGVDIKWGKFLEQMILGKLSIKLVFKDCGETFDADYVLGTDGTSSKVRELLMGVEDAKPVPSGFSTASCVCKYRDANKVNAVRKAHSVCAFMIGSNNMAGCGISSVDDPRDVSTWETFWIKVWRGRSVSLQGQEAIEYATKDLAGICEPFRSALEWTPRDSACYVGEMNYWLPSPWETHDGRVTLAGDAAHPMLPFRGQGLQHAIIDVQKYAVALRRLRGTDSTINRKEIMLAYGADVVERGYKAVAQSLKEAENSLDINTVGQTLMFTQGHGRSV</sequence>
<keyword evidence="4" id="KW-0560">Oxidoreductase</keyword>
<evidence type="ECO:0000256" key="5">
    <source>
        <dbReference type="ARBA" id="ARBA00023033"/>
    </source>
</evidence>
<name>A0A066XIY1_COLSU</name>
<comment type="caution">
    <text evidence="7">The sequence shown here is derived from an EMBL/GenBank/DDBJ whole genome shotgun (WGS) entry which is preliminary data.</text>
</comment>
<evidence type="ECO:0000256" key="2">
    <source>
        <dbReference type="ARBA" id="ARBA00022630"/>
    </source>
</evidence>
<dbReference type="PRINTS" id="PR00420">
    <property type="entry name" value="RNGMNOXGNASE"/>
</dbReference>
<protein>
    <recommendedName>
        <fullName evidence="6">FAD-binding domain-containing protein</fullName>
    </recommendedName>
</protein>
<keyword evidence="5" id="KW-0503">Monooxygenase</keyword>
<dbReference type="PANTHER" id="PTHR47178">
    <property type="entry name" value="MONOOXYGENASE, FAD-BINDING"/>
    <property type="match status" value="1"/>
</dbReference>
<dbReference type="OMA" id="IDEMGTW"/>
<proteinExistence type="predicted"/>
<dbReference type="GO" id="GO:0071949">
    <property type="term" value="F:FAD binding"/>
    <property type="evidence" value="ECO:0007669"/>
    <property type="project" value="InterPro"/>
</dbReference>
<dbReference type="OrthoDB" id="47494at2759"/>
<dbReference type="InterPro" id="IPR002938">
    <property type="entry name" value="FAD-bd"/>
</dbReference>
<evidence type="ECO:0000256" key="3">
    <source>
        <dbReference type="ARBA" id="ARBA00022827"/>
    </source>
</evidence>
<dbReference type="Proteomes" id="UP000027238">
    <property type="component" value="Unassembled WGS sequence"/>
</dbReference>
<dbReference type="AlphaFoldDB" id="A0A066XIY1"/>
<evidence type="ECO:0000256" key="1">
    <source>
        <dbReference type="ARBA" id="ARBA00001974"/>
    </source>
</evidence>
<accession>A0A066XIY1</accession>